<dbReference type="Proteomes" id="UP000600865">
    <property type="component" value="Unassembled WGS sequence"/>
</dbReference>
<dbReference type="Gene3D" id="1.10.3210.10">
    <property type="entry name" value="Hypothetical protein af1432"/>
    <property type="match status" value="1"/>
</dbReference>
<proteinExistence type="predicted"/>
<gene>
    <name evidence="1" type="ORF">GCM10011309_11750</name>
</gene>
<reference evidence="1 2" key="1">
    <citation type="journal article" date="2014" name="Int. J. Syst. Evol. Microbiol.">
        <title>Complete genome sequence of Corynebacterium casei LMG S-19264T (=DSM 44701T), isolated from a smear-ripened cheese.</title>
        <authorList>
            <consortium name="US DOE Joint Genome Institute (JGI-PGF)"/>
            <person name="Walter F."/>
            <person name="Albersmeier A."/>
            <person name="Kalinowski J."/>
            <person name="Ruckert C."/>
        </authorList>
    </citation>
    <scope>NUCLEOTIDE SEQUENCE [LARGE SCALE GENOMIC DNA]</scope>
    <source>
        <strain evidence="1 2">KCTC 23968</strain>
    </source>
</reference>
<comment type="caution">
    <text evidence="1">The sequence shown here is derived from an EMBL/GenBank/DDBJ whole genome shotgun (WGS) entry which is preliminary data.</text>
</comment>
<name>A0A918KJD8_9PROT</name>
<dbReference type="AlphaFoldDB" id="A0A918KJD8"/>
<evidence type="ECO:0000313" key="1">
    <source>
        <dbReference type="EMBL" id="GGX63416.1"/>
    </source>
</evidence>
<keyword evidence="2" id="KW-1185">Reference proteome</keyword>
<evidence type="ECO:0000313" key="2">
    <source>
        <dbReference type="Proteomes" id="UP000600865"/>
    </source>
</evidence>
<dbReference type="PANTHER" id="PTHR40202:SF1">
    <property type="entry name" value="HD DOMAIN-CONTAINING PROTEIN"/>
    <property type="match status" value="1"/>
</dbReference>
<accession>A0A918KJD8</accession>
<dbReference type="RefSeq" id="WP_233349846.1">
    <property type="nucleotide sequence ID" value="NZ_BMYV01000001.1"/>
</dbReference>
<dbReference type="PANTHER" id="PTHR40202">
    <property type="match status" value="1"/>
</dbReference>
<evidence type="ECO:0008006" key="3">
    <source>
        <dbReference type="Google" id="ProtNLM"/>
    </source>
</evidence>
<organism evidence="1 2">
    <name type="scientific">Litorimonas cladophorae</name>
    <dbReference type="NCBI Taxonomy" id="1220491"/>
    <lineage>
        <taxon>Bacteria</taxon>
        <taxon>Pseudomonadati</taxon>
        <taxon>Pseudomonadota</taxon>
        <taxon>Alphaproteobacteria</taxon>
        <taxon>Maricaulales</taxon>
        <taxon>Robiginitomaculaceae</taxon>
    </lineage>
</organism>
<sequence length="202" mass="22999">MLDAPNLDEIMRDDPALVSEQAKFTRMQDGTLEDWMKIGAAHKQDFGKTADRFIEMLKQLENATLGFACDQLQHALMCGTLARRDGASDEQIVVALCHDIAKVINVPNHGPIAAEMLRPYVSEDSYHVLRNHQAFQGEHYYAYMGAPTDLRLQWKDEPWYDYAVKLVDEWDAPAFDPDFAADSLESFIPLMRKIFHDSPVPL</sequence>
<protein>
    <recommendedName>
        <fullName evidence="3">Metal-dependent phosphohydrolase</fullName>
    </recommendedName>
</protein>
<dbReference type="EMBL" id="BMYV01000001">
    <property type="protein sequence ID" value="GGX63416.1"/>
    <property type="molecule type" value="Genomic_DNA"/>
</dbReference>
<dbReference type="InterPro" id="IPR052567">
    <property type="entry name" value="OP_Dioxygenase"/>
</dbReference>
<dbReference type="SUPFAM" id="SSF109604">
    <property type="entry name" value="HD-domain/PDEase-like"/>
    <property type="match status" value="1"/>
</dbReference>